<dbReference type="Proteomes" id="UP000075502">
    <property type="component" value="Unassembled WGS sequence"/>
</dbReference>
<comment type="subcellular location">
    <subcellularLocation>
        <location evidence="4">Cytoplasm</location>
    </subcellularLocation>
</comment>
<dbReference type="PANTHER" id="PTHR11076:SF33">
    <property type="entry name" value="DNA POLYMERASE KAPPA"/>
    <property type="match status" value="1"/>
</dbReference>
<dbReference type="InterPro" id="IPR050116">
    <property type="entry name" value="DNA_polymerase-Y"/>
</dbReference>
<keyword evidence="4" id="KW-0235">DNA replication</keyword>
<dbReference type="SUPFAM" id="SSF100879">
    <property type="entry name" value="Lesion bypass DNA polymerase (Y-family), little finger domain"/>
    <property type="match status" value="1"/>
</dbReference>
<protein>
    <recommendedName>
        <fullName evidence="4">DNA polymerase IV</fullName>
        <shortName evidence="4">Pol IV</shortName>
        <ecNumber evidence="4">2.7.7.7</ecNumber>
    </recommendedName>
</protein>
<keyword evidence="4" id="KW-0460">Magnesium</keyword>
<dbReference type="EMBL" id="JEME01001578">
    <property type="protein sequence ID" value="KYG06715.1"/>
    <property type="molecule type" value="Genomic_DNA"/>
</dbReference>
<comment type="similarity">
    <text evidence="1 4">Belongs to the DNA polymerase type-Y family.</text>
</comment>
<feature type="binding site" evidence="4">
    <location>
        <position position="102"/>
    </location>
    <ligand>
        <name>Mg(2+)</name>
        <dbReference type="ChEBI" id="CHEBI:18420"/>
    </ligand>
</feature>
<dbReference type="Gene3D" id="3.30.1490.100">
    <property type="entry name" value="DNA polymerase, Y-family, little finger domain"/>
    <property type="match status" value="1"/>
</dbReference>
<evidence type="ECO:0000313" key="8">
    <source>
        <dbReference type="Proteomes" id="UP000075502"/>
    </source>
</evidence>
<dbReference type="Gene3D" id="3.30.70.270">
    <property type="match status" value="1"/>
</dbReference>
<evidence type="ECO:0000256" key="5">
    <source>
        <dbReference type="SAM" id="MobiDB-lite"/>
    </source>
</evidence>
<dbReference type="NCBIfam" id="NF002882">
    <property type="entry name" value="PRK03348.1"/>
    <property type="match status" value="1"/>
</dbReference>
<dbReference type="InterPro" id="IPR022880">
    <property type="entry name" value="DNApol_IV"/>
</dbReference>
<accession>A0A150TPU3</accession>
<dbReference type="Gene3D" id="3.40.1170.60">
    <property type="match status" value="1"/>
</dbReference>
<evidence type="ECO:0000313" key="7">
    <source>
        <dbReference type="EMBL" id="KYG06715.1"/>
    </source>
</evidence>
<keyword evidence="4" id="KW-0227">DNA damage</keyword>
<dbReference type="AlphaFoldDB" id="A0A150TPU3"/>
<dbReference type="InterPro" id="IPR043128">
    <property type="entry name" value="Rev_trsase/Diguanyl_cyclase"/>
</dbReference>
<dbReference type="EC" id="2.7.7.7" evidence="4"/>
<dbReference type="InterPro" id="IPR043502">
    <property type="entry name" value="DNA/RNA_pol_sf"/>
</dbReference>
<proteinExistence type="inferred from homology"/>
<dbReference type="InterPro" id="IPR024728">
    <property type="entry name" value="PolY_HhH_motif"/>
</dbReference>
<dbReference type="GO" id="GO:0006281">
    <property type="term" value="P:DNA repair"/>
    <property type="evidence" value="ECO:0007669"/>
    <property type="project" value="UniProtKB-UniRule"/>
</dbReference>
<evidence type="ECO:0000256" key="4">
    <source>
        <dbReference type="HAMAP-Rule" id="MF_01113"/>
    </source>
</evidence>
<dbReference type="GO" id="GO:0000287">
    <property type="term" value="F:magnesium ion binding"/>
    <property type="evidence" value="ECO:0007669"/>
    <property type="project" value="UniProtKB-UniRule"/>
</dbReference>
<keyword evidence="4" id="KW-0234">DNA repair</keyword>
<keyword evidence="4" id="KW-0808">Transferase</keyword>
<comment type="function">
    <text evidence="4">Poorly processive, error-prone DNA polymerase involved in untargeted mutagenesis. Copies undamaged DNA at stalled replication forks, which arise in vivo from mismatched or misaligned primer ends. These misaligned primers can be extended by PolIV. Exhibits no 3'-5' exonuclease (proofreading) activity. May be involved in translesional synthesis, in conjunction with the beta clamp from PolIII.</text>
</comment>
<dbReference type="GO" id="GO:0005829">
    <property type="term" value="C:cytosol"/>
    <property type="evidence" value="ECO:0007669"/>
    <property type="project" value="TreeGrafter"/>
</dbReference>
<comment type="subunit">
    <text evidence="4">Monomer.</text>
</comment>
<keyword evidence="2 4" id="KW-0515">Mutator protein</keyword>
<keyword evidence="4" id="KW-0479">Metal-binding</keyword>
<dbReference type="GO" id="GO:0006261">
    <property type="term" value="P:DNA-templated DNA replication"/>
    <property type="evidence" value="ECO:0007669"/>
    <property type="project" value="UniProtKB-UniRule"/>
</dbReference>
<dbReference type="Pfam" id="PF11798">
    <property type="entry name" value="IMS_HHH"/>
    <property type="match status" value="1"/>
</dbReference>
<dbReference type="Gene3D" id="1.10.150.20">
    <property type="entry name" value="5' to 3' exonuclease, C-terminal subdomain"/>
    <property type="match status" value="1"/>
</dbReference>
<dbReference type="Pfam" id="PF11799">
    <property type="entry name" value="IMS_C"/>
    <property type="match status" value="1"/>
</dbReference>
<feature type="compositionally biased region" description="Gly residues" evidence="5">
    <location>
        <begin position="388"/>
        <end position="400"/>
    </location>
</feature>
<dbReference type="GO" id="GO:0042276">
    <property type="term" value="P:error-prone translesion synthesis"/>
    <property type="evidence" value="ECO:0007669"/>
    <property type="project" value="TreeGrafter"/>
</dbReference>
<dbReference type="InterPro" id="IPR001126">
    <property type="entry name" value="UmuC"/>
</dbReference>
<evidence type="ECO:0000259" key="6">
    <source>
        <dbReference type="PROSITE" id="PS50173"/>
    </source>
</evidence>
<dbReference type="CDD" id="cd03586">
    <property type="entry name" value="PolY_Pol_IV_kappa"/>
    <property type="match status" value="1"/>
</dbReference>
<comment type="catalytic activity">
    <reaction evidence="4">
        <text>DNA(n) + a 2'-deoxyribonucleoside 5'-triphosphate = DNA(n+1) + diphosphate</text>
        <dbReference type="Rhea" id="RHEA:22508"/>
        <dbReference type="Rhea" id="RHEA-COMP:17339"/>
        <dbReference type="Rhea" id="RHEA-COMP:17340"/>
        <dbReference type="ChEBI" id="CHEBI:33019"/>
        <dbReference type="ChEBI" id="CHEBI:61560"/>
        <dbReference type="ChEBI" id="CHEBI:173112"/>
        <dbReference type="EC" id="2.7.7.7"/>
    </reaction>
</comment>
<feature type="active site" evidence="4">
    <location>
        <position position="103"/>
    </location>
</feature>
<dbReference type="Pfam" id="PF00817">
    <property type="entry name" value="IMS"/>
    <property type="match status" value="1"/>
</dbReference>
<dbReference type="HAMAP" id="MF_01113">
    <property type="entry name" value="DNApol_IV"/>
    <property type="match status" value="1"/>
</dbReference>
<keyword evidence="3 4" id="KW-0239">DNA-directed DNA polymerase</keyword>
<dbReference type="GO" id="GO:0003684">
    <property type="term" value="F:damaged DNA binding"/>
    <property type="evidence" value="ECO:0007669"/>
    <property type="project" value="InterPro"/>
</dbReference>
<dbReference type="GO" id="GO:0009432">
    <property type="term" value="P:SOS response"/>
    <property type="evidence" value="ECO:0007669"/>
    <property type="project" value="TreeGrafter"/>
</dbReference>
<comment type="caution">
    <text evidence="7">The sequence shown here is derived from an EMBL/GenBank/DDBJ whole genome shotgun (WGS) entry which is preliminary data.</text>
</comment>
<evidence type="ECO:0000256" key="1">
    <source>
        <dbReference type="ARBA" id="ARBA00010945"/>
    </source>
</evidence>
<feature type="binding site" evidence="4">
    <location>
        <position position="8"/>
    </location>
    <ligand>
        <name>Mg(2+)</name>
        <dbReference type="ChEBI" id="CHEBI:18420"/>
    </ligand>
</feature>
<dbReference type="GO" id="GO:0003887">
    <property type="term" value="F:DNA-directed DNA polymerase activity"/>
    <property type="evidence" value="ECO:0007669"/>
    <property type="project" value="UniProtKB-UniRule"/>
</dbReference>
<dbReference type="SUPFAM" id="SSF56672">
    <property type="entry name" value="DNA/RNA polymerases"/>
    <property type="match status" value="1"/>
</dbReference>
<dbReference type="NCBIfam" id="NF003015">
    <property type="entry name" value="PRK03858.1"/>
    <property type="match status" value="1"/>
</dbReference>
<feature type="site" description="Substrate discrimination" evidence="4">
    <location>
        <position position="13"/>
    </location>
</feature>
<evidence type="ECO:0000256" key="3">
    <source>
        <dbReference type="ARBA" id="ARBA00022932"/>
    </source>
</evidence>
<dbReference type="PANTHER" id="PTHR11076">
    <property type="entry name" value="DNA REPAIR POLYMERASE UMUC / TRANSFERASE FAMILY MEMBER"/>
    <property type="match status" value="1"/>
</dbReference>
<keyword evidence="4" id="KW-0963">Cytoplasm</keyword>
<dbReference type="NCBIfam" id="NF002677">
    <property type="entry name" value="PRK02406.1"/>
    <property type="match status" value="1"/>
</dbReference>
<comment type="cofactor">
    <cofactor evidence="4">
        <name>Mg(2+)</name>
        <dbReference type="ChEBI" id="CHEBI:18420"/>
    </cofactor>
    <text evidence="4">Binds 2 magnesium ions per subunit.</text>
</comment>
<feature type="region of interest" description="Disordered" evidence="5">
    <location>
        <begin position="378"/>
        <end position="406"/>
    </location>
</feature>
<reference evidence="7 8" key="1">
    <citation type="submission" date="2014-02" db="EMBL/GenBank/DDBJ databases">
        <title>The small core and large imbalanced accessory genome model reveals a collaborative survival strategy of Sorangium cellulosum strains in nature.</title>
        <authorList>
            <person name="Han K."/>
            <person name="Peng R."/>
            <person name="Blom J."/>
            <person name="Li Y.-Z."/>
        </authorList>
    </citation>
    <scope>NUCLEOTIDE SEQUENCE [LARGE SCALE GENOMIC DNA]</scope>
    <source>
        <strain evidence="7 8">So0007-03</strain>
    </source>
</reference>
<dbReference type="InterPro" id="IPR036775">
    <property type="entry name" value="DNA_pol_Y-fam_lit_finger_sf"/>
</dbReference>
<keyword evidence="4" id="KW-0238">DNA-binding</keyword>
<feature type="domain" description="UmuC" evidence="6">
    <location>
        <begin position="4"/>
        <end position="183"/>
    </location>
</feature>
<keyword evidence="4" id="KW-0548">Nucleotidyltransferase</keyword>
<organism evidence="7 8">
    <name type="scientific">Sorangium cellulosum</name>
    <name type="common">Polyangium cellulosum</name>
    <dbReference type="NCBI Taxonomy" id="56"/>
    <lineage>
        <taxon>Bacteria</taxon>
        <taxon>Pseudomonadati</taxon>
        <taxon>Myxococcota</taxon>
        <taxon>Polyangia</taxon>
        <taxon>Polyangiales</taxon>
        <taxon>Polyangiaceae</taxon>
        <taxon>Sorangium</taxon>
    </lineage>
</organism>
<dbReference type="InterPro" id="IPR017961">
    <property type="entry name" value="DNA_pol_Y-fam_little_finger"/>
</dbReference>
<evidence type="ECO:0000256" key="2">
    <source>
        <dbReference type="ARBA" id="ARBA00022457"/>
    </source>
</evidence>
<sequence length="406" mass="43094">MRQILHIDMDAFFASVEQLDDPSLRGRPVLVGGASRRGVVAAASYEARPSGARSAMPMAEALRRCPQAIVVPPRHARYAEVSAQVFAIFRRFTPLVEGLSLDEAFLDVTASRALFGDGVAIAAQIKRAIQGELGLTASAGVAPCKFAAKIASDLQKPDGLVVVPEDVAAFLAPLPLERMWGVGPRASERLRAAGLATIGDLARCPAPRLSELLGPAWGEHVRLLAAGVDDRAVVPGRVAESIGAEETVEEDLRGREPIEQWLLELSGRVARRLLKAGLSCRAVAVKLKYSDFTLRTRQTRLPEPVADTDSIYAAARGLLSRFDLSRPVRLVGVAAGDLTGETAGSTLSLFPVASERRRRLEGVVAEVAERFGGKGLTRAALLERGPPGQRGPGAGSGGRGGAREKK</sequence>
<name>A0A150TPU3_SORCE</name>
<gene>
    <name evidence="4" type="primary">dinB</name>
    <name evidence="7" type="ORF">BE21_33285</name>
</gene>
<dbReference type="PROSITE" id="PS50173">
    <property type="entry name" value="UMUC"/>
    <property type="match status" value="1"/>
</dbReference>